<reference evidence="13 14" key="1">
    <citation type="submission" date="2021-06" db="EMBL/GenBank/DDBJ databases">
        <title>Caerostris darwini draft genome.</title>
        <authorList>
            <person name="Kono N."/>
            <person name="Arakawa K."/>
        </authorList>
    </citation>
    <scope>NUCLEOTIDE SEQUENCE [LARGE SCALE GENOMIC DNA]</scope>
</reference>
<dbReference type="InterPro" id="IPR029327">
    <property type="entry name" value="HAUS4"/>
</dbReference>
<evidence type="ECO:0000256" key="7">
    <source>
        <dbReference type="ARBA" id="ARBA00022723"/>
    </source>
</evidence>
<dbReference type="GO" id="GO:0051225">
    <property type="term" value="P:spindle assembly"/>
    <property type="evidence" value="ECO:0007669"/>
    <property type="project" value="InterPro"/>
</dbReference>
<evidence type="ECO:0000256" key="11">
    <source>
        <dbReference type="ARBA" id="ARBA00048271"/>
    </source>
</evidence>
<feature type="binding site" evidence="12">
    <location>
        <position position="194"/>
    </location>
    <ligand>
        <name>Fe cation</name>
        <dbReference type="ChEBI" id="CHEBI:24875"/>
        <label>2</label>
    </ligand>
</feature>
<comment type="similarity">
    <text evidence="3">Belongs to the myo-inositol oxygenase family.</text>
</comment>
<comment type="catalytic activity">
    <reaction evidence="11">
        <text>myo-inositol + O2 = D-glucuronate + H2O + H(+)</text>
        <dbReference type="Rhea" id="RHEA:23696"/>
        <dbReference type="ChEBI" id="CHEBI:15377"/>
        <dbReference type="ChEBI" id="CHEBI:15378"/>
        <dbReference type="ChEBI" id="CHEBI:15379"/>
        <dbReference type="ChEBI" id="CHEBI:17268"/>
        <dbReference type="ChEBI" id="CHEBI:58720"/>
        <dbReference type="EC" id="1.13.99.1"/>
    </reaction>
</comment>
<keyword evidence="6" id="KW-0963">Cytoplasm</keyword>
<dbReference type="GO" id="GO:0070652">
    <property type="term" value="C:HAUS complex"/>
    <property type="evidence" value="ECO:0007669"/>
    <property type="project" value="InterPro"/>
</dbReference>
<comment type="cofactor">
    <cofactor evidence="12">
        <name>Fe cation</name>
        <dbReference type="ChEBI" id="CHEBI:24875"/>
    </cofactor>
    <text evidence="12">Binds 2 iron ions per subunit.</text>
</comment>
<dbReference type="GO" id="GO:0005506">
    <property type="term" value="F:iron ion binding"/>
    <property type="evidence" value="ECO:0007669"/>
    <property type="project" value="InterPro"/>
</dbReference>
<dbReference type="Pfam" id="PF05153">
    <property type="entry name" value="MIOX"/>
    <property type="match status" value="1"/>
</dbReference>
<evidence type="ECO:0000256" key="5">
    <source>
        <dbReference type="ARBA" id="ARBA00019269"/>
    </source>
</evidence>
<dbReference type="AlphaFoldDB" id="A0AAV4QQ03"/>
<comment type="subcellular location">
    <subcellularLocation>
        <location evidence="1">Cytoplasm</location>
    </subcellularLocation>
</comment>
<dbReference type="GO" id="GO:0019310">
    <property type="term" value="P:inositol catabolic process"/>
    <property type="evidence" value="ECO:0007669"/>
    <property type="project" value="InterPro"/>
</dbReference>
<dbReference type="GO" id="GO:0050113">
    <property type="term" value="F:inositol oxygenase activity"/>
    <property type="evidence" value="ECO:0007669"/>
    <property type="project" value="UniProtKB-EC"/>
</dbReference>
<evidence type="ECO:0000256" key="10">
    <source>
        <dbReference type="ARBA" id="ARBA00029668"/>
    </source>
</evidence>
<evidence type="ECO:0000256" key="9">
    <source>
        <dbReference type="ARBA" id="ARBA00023004"/>
    </source>
</evidence>
<comment type="caution">
    <text evidence="13">The sequence shown here is derived from an EMBL/GenBank/DDBJ whole genome shotgun (WGS) entry which is preliminary data.</text>
</comment>
<comment type="pathway">
    <text evidence="2">Polyol metabolism; myo-inositol degradation into D-glucuronate; D-glucuronate from myo-inositol: step 1/1.</text>
</comment>
<dbReference type="PANTHER" id="PTHR12588:SF0">
    <property type="entry name" value="INOSITOL OXYGENASE"/>
    <property type="match status" value="1"/>
</dbReference>
<gene>
    <name evidence="13" type="primary">Miox</name>
    <name evidence="13" type="ORF">CDAR_584812</name>
</gene>
<feature type="binding site" evidence="12">
    <location>
        <position position="161"/>
    </location>
    <ligand>
        <name>Fe cation</name>
        <dbReference type="ChEBI" id="CHEBI:24875"/>
        <label>1</label>
    </ligand>
</feature>
<dbReference type="EC" id="1.13.99.1" evidence="4"/>
<evidence type="ECO:0000256" key="6">
    <source>
        <dbReference type="ARBA" id="ARBA00022490"/>
    </source>
</evidence>
<evidence type="ECO:0000313" key="14">
    <source>
        <dbReference type="Proteomes" id="UP001054837"/>
    </source>
</evidence>
<evidence type="ECO:0000256" key="2">
    <source>
        <dbReference type="ARBA" id="ARBA00005167"/>
    </source>
</evidence>
<evidence type="ECO:0000256" key="12">
    <source>
        <dbReference type="PIRSR" id="PIRSR607828-2"/>
    </source>
</evidence>
<feature type="binding site" evidence="12">
    <location>
        <position position="39"/>
    </location>
    <ligand>
        <name>Fe cation</name>
        <dbReference type="ChEBI" id="CHEBI:24875"/>
        <label>1</label>
    </ligand>
</feature>
<evidence type="ECO:0000256" key="1">
    <source>
        <dbReference type="ARBA" id="ARBA00004496"/>
    </source>
</evidence>
<keyword evidence="8" id="KW-0560">Oxidoreductase</keyword>
<evidence type="ECO:0000256" key="4">
    <source>
        <dbReference type="ARBA" id="ARBA00011919"/>
    </source>
</evidence>
<dbReference type="Proteomes" id="UP001054837">
    <property type="component" value="Unassembled WGS sequence"/>
</dbReference>
<keyword evidence="14" id="KW-1185">Reference proteome</keyword>
<name>A0AAV4QQ03_9ARAC</name>
<dbReference type="SUPFAM" id="SSF109604">
    <property type="entry name" value="HD-domain/PDEase-like"/>
    <property type="match status" value="1"/>
</dbReference>
<proteinExistence type="inferred from homology"/>
<feature type="binding site" evidence="12">
    <location>
        <position position="135"/>
    </location>
    <ligand>
        <name>Fe cation</name>
        <dbReference type="ChEBI" id="CHEBI:24875"/>
        <label>1</label>
    </ligand>
</feature>
<feature type="binding site" evidence="12">
    <location>
        <position position="65"/>
    </location>
    <ligand>
        <name>Fe cation</name>
        <dbReference type="ChEBI" id="CHEBI:24875"/>
        <label>1</label>
    </ligand>
</feature>
<sequence>MAQWSKFNKARMTVMEALMTLNSLVDESDPDVDIPNMVHAFQTAERIREVHPDLDWFHLTGLIHDLGKIMALHGEPQWCVVGDTFPVGCEFAPSIVYRNTSFVDNPDLYNPKFNTKYGIYSEHCGLENVIMSWGHDEYMYKVLVHNKTKLPEEAMYMIRFHSFYPWHLNEDYTHLASNKDNEMLKWVKEFNKFDLYSKSHNVPDIEALMPYYQSLIDKYIPGRKRKHFTYNSTCSKGKTIKKTIMNPMQRFAEELEEFPEDSNNKICFKRILRKLGPDFLKDSVKKESVEGQGTLSESIQQYFKYYIIYDAMLKAVNCNKLKQSENKSFSTESDAKIVELFHLNLLNKHISTNKSSEKLKFFEKCQIFIPEILETRIKQESEALTSFTKQIENNINEFCKKLLKYHHKGNFPLKKWQKQFDVAIEELSEKSSLLDSATVKFNILSSILYKKMMQYYEELLEGIEILAKLMRLYQQKLDFQLSMAELSFEKGKFLHLKIQCIELELKISSYSVEAVKALKIIKEQLNKKEGCLKSQLIKVNEQLEEYQMLGPEYEEFVKQYQLILENIEKQKWAIESLKIKTASEERLLS</sequence>
<feature type="binding site" evidence="12">
    <location>
        <position position="64"/>
    </location>
    <ligand>
        <name>Fe cation</name>
        <dbReference type="ChEBI" id="CHEBI:24875"/>
        <label>1</label>
    </ligand>
</feature>
<dbReference type="GO" id="GO:0005737">
    <property type="term" value="C:cytoplasm"/>
    <property type="evidence" value="ECO:0007669"/>
    <property type="project" value="UniProtKB-SubCell"/>
</dbReference>
<dbReference type="EMBL" id="BPLQ01004915">
    <property type="protein sequence ID" value="GIY11505.1"/>
    <property type="molecule type" value="Genomic_DNA"/>
</dbReference>
<evidence type="ECO:0000313" key="13">
    <source>
        <dbReference type="EMBL" id="GIY11505.1"/>
    </source>
</evidence>
<accession>A0AAV4QQ03</accession>
<dbReference type="InterPro" id="IPR007828">
    <property type="entry name" value="Inositol_oxygenase"/>
</dbReference>
<dbReference type="PANTHER" id="PTHR12588">
    <property type="entry name" value="MYOINOSITOL OXYGENASE"/>
    <property type="match status" value="1"/>
</dbReference>
<protein>
    <recommendedName>
        <fullName evidence="5">Inositol oxygenase</fullName>
        <ecNumber evidence="4">1.13.99.1</ecNumber>
    </recommendedName>
    <alternativeName>
        <fullName evidence="10">Myo-inositol oxygenase</fullName>
    </alternativeName>
</protein>
<evidence type="ECO:0000256" key="8">
    <source>
        <dbReference type="ARBA" id="ARBA00023002"/>
    </source>
</evidence>
<organism evidence="13 14">
    <name type="scientific">Caerostris darwini</name>
    <dbReference type="NCBI Taxonomy" id="1538125"/>
    <lineage>
        <taxon>Eukaryota</taxon>
        <taxon>Metazoa</taxon>
        <taxon>Ecdysozoa</taxon>
        <taxon>Arthropoda</taxon>
        <taxon>Chelicerata</taxon>
        <taxon>Arachnida</taxon>
        <taxon>Araneae</taxon>
        <taxon>Araneomorphae</taxon>
        <taxon>Entelegynae</taxon>
        <taxon>Araneoidea</taxon>
        <taxon>Araneidae</taxon>
        <taxon>Caerostris</taxon>
    </lineage>
</organism>
<keyword evidence="7 12" id="KW-0479">Metal-binding</keyword>
<dbReference type="Pfam" id="PF14735">
    <property type="entry name" value="HAUS4"/>
    <property type="match status" value="1"/>
</dbReference>
<keyword evidence="9 12" id="KW-0408">Iron</keyword>
<evidence type="ECO:0000256" key="3">
    <source>
        <dbReference type="ARBA" id="ARBA00005286"/>
    </source>
</evidence>